<dbReference type="InterPro" id="IPR017736">
    <property type="entry name" value="Glyco_hydro_1_beta-glucosidase"/>
</dbReference>
<dbReference type="PRINTS" id="PR00131">
    <property type="entry name" value="GLHYDRLASE1"/>
</dbReference>
<keyword evidence="5" id="KW-0136">Cellulose degradation</keyword>
<evidence type="ECO:0000256" key="7">
    <source>
        <dbReference type="ARBA" id="ARBA00023295"/>
    </source>
</evidence>
<keyword evidence="7 9" id="KW-0326">Glycosidase</keyword>
<reference evidence="10" key="1">
    <citation type="submission" date="2021-04" db="EMBL/GenBank/DDBJ databases">
        <authorList>
            <person name="Hartkoorn R.C."/>
            <person name="Beaudoing E."/>
            <person name="Hot D."/>
        </authorList>
    </citation>
    <scope>NUCLEOTIDE SEQUENCE</scope>
    <source>
        <strain evidence="10">NRRL B-16292</strain>
    </source>
</reference>
<dbReference type="RefSeq" id="WP_259863918.1">
    <property type="nucleotide sequence ID" value="NZ_BAAAST010000095.1"/>
</dbReference>
<keyword evidence="11" id="KW-1185">Reference proteome</keyword>
<accession>A0ABY5W6M9</accession>
<evidence type="ECO:0000256" key="6">
    <source>
        <dbReference type="ARBA" id="ARBA00023277"/>
    </source>
</evidence>
<comment type="catalytic activity">
    <reaction evidence="1 9">
        <text>Hydrolysis of terminal, non-reducing beta-D-glucosyl residues with release of beta-D-glucose.</text>
        <dbReference type="EC" id="3.2.1.21"/>
    </reaction>
</comment>
<comment type="similarity">
    <text evidence="2 9">Belongs to the glycosyl hydrolase 1 family.</text>
</comment>
<protein>
    <recommendedName>
        <fullName evidence="3 9">Beta-glucosidase</fullName>
        <ecNumber evidence="3 9">3.2.1.21</ecNumber>
    </recommendedName>
</protein>
<evidence type="ECO:0000313" key="11">
    <source>
        <dbReference type="Proteomes" id="UP001059617"/>
    </source>
</evidence>
<gene>
    <name evidence="10" type="ORF">Dfulv_16345</name>
</gene>
<evidence type="ECO:0000256" key="8">
    <source>
        <dbReference type="ARBA" id="ARBA00023326"/>
    </source>
</evidence>
<dbReference type="SUPFAM" id="SSF51445">
    <property type="entry name" value="(Trans)glycosidases"/>
    <property type="match status" value="1"/>
</dbReference>
<dbReference type="InterPro" id="IPR017853">
    <property type="entry name" value="GH"/>
</dbReference>
<dbReference type="GO" id="GO:0008422">
    <property type="term" value="F:beta-glucosidase activity"/>
    <property type="evidence" value="ECO:0007669"/>
    <property type="project" value="UniProtKB-EC"/>
</dbReference>
<sequence>MPEPSVRFPDGFLWGAATAAYQIEGAVAEDGRGSSIWDTFSHTPGAVLRGDTGDIACDHYHRWREDLDLLRDLGVGAYRFSVAWPRVIPAGTGPVNPAGLDFYDRLVDGLLERGITPMLTLYHWDLPQALQDTGGWANRDTAEHFADYASVVHGRLGDRVPYWLTLNEPYCSAVVGHLEGRHAPGVRDERVAVTAVHHLLLAHGKAVAALRAGGATGQVGITCNLTSVHPASDDPADVAAARRLDLHENRMYLDPLFRAAYPEDAAAHYAPVTDFGFVRDGDLQLIAAPLDFFGVNYYERHHVAADPADPVRGWRRVPPEHPTVTDIGIHPEGLAEILDRVAKEYTPLPLVVTETGLALHDYAGPDGEIADDERIAFFDGHIRAAHDALTRGVPLIGFFPWSFMDNFEWASGYGVRYGIYYVDYPTQRRTPKRSARWYAGVIRANGLE</sequence>
<evidence type="ECO:0000313" key="10">
    <source>
        <dbReference type="EMBL" id="UWP85718.1"/>
    </source>
</evidence>
<dbReference type="EC" id="3.2.1.21" evidence="3 9"/>
<dbReference type="PANTHER" id="PTHR10353">
    <property type="entry name" value="GLYCOSYL HYDROLASE"/>
    <property type="match status" value="1"/>
</dbReference>
<keyword evidence="4 9" id="KW-0378">Hydrolase</keyword>
<reference evidence="10" key="2">
    <citation type="submission" date="2022-09" db="EMBL/GenBank/DDBJ databases">
        <title>Biosynthetic gene clusters of Dactylosporangioum fulvum.</title>
        <authorList>
            <person name="Caradec T."/>
        </authorList>
    </citation>
    <scope>NUCLEOTIDE SEQUENCE</scope>
    <source>
        <strain evidence="10">NRRL B-16292</strain>
    </source>
</reference>
<evidence type="ECO:0000256" key="4">
    <source>
        <dbReference type="ARBA" id="ARBA00022801"/>
    </source>
</evidence>
<keyword evidence="8" id="KW-0624">Polysaccharide degradation</keyword>
<evidence type="ECO:0000256" key="3">
    <source>
        <dbReference type="ARBA" id="ARBA00012744"/>
    </source>
</evidence>
<dbReference type="Proteomes" id="UP001059617">
    <property type="component" value="Chromosome"/>
</dbReference>
<organism evidence="10 11">
    <name type="scientific">Dactylosporangium fulvum</name>
    <dbReference type="NCBI Taxonomy" id="53359"/>
    <lineage>
        <taxon>Bacteria</taxon>
        <taxon>Bacillati</taxon>
        <taxon>Actinomycetota</taxon>
        <taxon>Actinomycetes</taxon>
        <taxon>Micromonosporales</taxon>
        <taxon>Micromonosporaceae</taxon>
        <taxon>Dactylosporangium</taxon>
    </lineage>
</organism>
<dbReference type="InterPro" id="IPR033132">
    <property type="entry name" value="GH_1_N_CS"/>
</dbReference>
<evidence type="ECO:0000256" key="1">
    <source>
        <dbReference type="ARBA" id="ARBA00000448"/>
    </source>
</evidence>
<dbReference type="PANTHER" id="PTHR10353:SF36">
    <property type="entry name" value="LP05116P"/>
    <property type="match status" value="1"/>
</dbReference>
<dbReference type="InterPro" id="IPR001360">
    <property type="entry name" value="Glyco_hydro_1"/>
</dbReference>
<name>A0ABY5W6M9_9ACTN</name>
<keyword evidence="6" id="KW-0119">Carbohydrate metabolism</keyword>
<proteinExistence type="inferred from homology"/>
<dbReference type="EMBL" id="CP073720">
    <property type="protein sequence ID" value="UWP85718.1"/>
    <property type="molecule type" value="Genomic_DNA"/>
</dbReference>
<dbReference type="NCBIfam" id="TIGR03356">
    <property type="entry name" value="BGL"/>
    <property type="match status" value="1"/>
</dbReference>
<evidence type="ECO:0000256" key="9">
    <source>
        <dbReference type="RuleBase" id="RU361175"/>
    </source>
</evidence>
<dbReference type="PROSITE" id="PS00653">
    <property type="entry name" value="GLYCOSYL_HYDROL_F1_2"/>
    <property type="match status" value="1"/>
</dbReference>
<evidence type="ECO:0000256" key="5">
    <source>
        <dbReference type="ARBA" id="ARBA00023001"/>
    </source>
</evidence>
<dbReference type="Pfam" id="PF00232">
    <property type="entry name" value="Glyco_hydro_1"/>
    <property type="match status" value="1"/>
</dbReference>
<evidence type="ECO:0000256" key="2">
    <source>
        <dbReference type="ARBA" id="ARBA00010838"/>
    </source>
</evidence>
<dbReference type="Gene3D" id="3.20.20.80">
    <property type="entry name" value="Glycosidases"/>
    <property type="match status" value="1"/>
</dbReference>